<dbReference type="GO" id="GO:0008198">
    <property type="term" value="F:ferrous iron binding"/>
    <property type="evidence" value="ECO:0007669"/>
    <property type="project" value="TreeGrafter"/>
</dbReference>
<dbReference type="OrthoDB" id="545910at2759"/>
<dbReference type="GO" id="GO:0035516">
    <property type="term" value="F:broad specificity oxidative DNA demethylase activity"/>
    <property type="evidence" value="ECO:0007669"/>
    <property type="project" value="TreeGrafter"/>
</dbReference>
<dbReference type="SUPFAM" id="SSF51197">
    <property type="entry name" value="Clavaminate synthase-like"/>
    <property type="match status" value="1"/>
</dbReference>
<feature type="binding site" evidence="1">
    <location>
        <position position="209"/>
    </location>
    <ligand>
        <name>2-oxoglutarate</name>
        <dbReference type="ChEBI" id="CHEBI:16810"/>
    </ligand>
</feature>
<evidence type="ECO:0000259" key="3">
    <source>
        <dbReference type="PROSITE" id="PS51471"/>
    </source>
</evidence>
<feature type="binding site" evidence="1">
    <location>
        <position position="212"/>
    </location>
    <ligand>
        <name>substrate</name>
    </ligand>
</feature>
<dbReference type="PANTHER" id="PTHR31573:SF1">
    <property type="entry name" value="DNA OXIDATIVE DEMETHYLASE ALKBH2"/>
    <property type="match status" value="1"/>
</dbReference>
<feature type="binding site" evidence="1">
    <location>
        <position position="293"/>
    </location>
    <ligand>
        <name>2-oxoglutarate</name>
        <dbReference type="ChEBI" id="CHEBI:16810"/>
    </ligand>
</feature>
<dbReference type="InterPro" id="IPR027450">
    <property type="entry name" value="AlkB-like"/>
</dbReference>
<keyword evidence="5" id="KW-1185">Reference proteome</keyword>
<dbReference type="AlphaFoldDB" id="A0A9P4Q0S0"/>
<feature type="binding site" evidence="1">
    <location>
        <position position="291"/>
    </location>
    <ligand>
        <name>2-oxoglutarate</name>
        <dbReference type="ChEBI" id="CHEBI:16810"/>
    </ligand>
</feature>
<sequence length="330" mass="37422">MASTNHKRPRTLHSFFSPPSTKKAKVAADDQTDQTCASGDNLPQTAASNHATYPFRVPHLPQELQEILYFSPEAEGRTINDQPDLDLVYYEPYVPKSCERKLFEFLRHELFFYRVSYNIKRGPVETVINTPRFTTVFGVDETSRFTSEGDLVDAVSGKPVPNNMYRCRPRPIPQCLGSLKHLAENATGCEWNFVLVNYYASGNDSITYHSDDEKFLGVDPAIASFSLGAKRDFLMKHKPTPDAHPSETKPMKLPLASGDMILMRGRTQSKWLHSIPKRKGGEADRGRINITLRRAMVKGGTDNYYNYNVGSGGAYKWDEGRREMMPWTDR</sequence>
<dbReference type="Proteomes" id="UP000799441">
    <property type="component" value="Unassembled WGS sequence"/>
</dbReference>
<dbReference type="GO" id="GO:0051747">
    <property type="term" value="F:cytosine C-5 DNA demethylase activity"/>
    <property type="evidence" value="ECO:0007669"/>
    <property type="project" value="TreeGrafter"/>
</dbReference>
<dbReference type="Pfam" id="PF13532">
    <property type="entry name" value="2OG-FeII_Oxy_2"/>
    <property type="match status" value="1"/>
</dbReference>
<accession>A0A9P4Q0S0</accession>
<proteinExistence type="predicted"/>
<dbReference type="InterPro" id="IPR005123">
    <property type="entry name" value="Oxoglu/Fe-dep_dioxygenase_dom"/>
</dbReference>
<feature type="binding site" evidence="1">
    <location>
        <position position="197"/>
    </location>
    <ligand>
        <name>2-oxoglutarate</name>
        <dbReference type="ChEBI" id="CHEBI:16810"/>
    </ligand>
</feature>
<feature type="binding site" evidence="1">
    <location>
        <position position="287"/>
    </location>
    <ligand>
        <name>2-oxoglutarate</name>
        <dbReference type="ChEBI" id="CHEBI:16810"/>
    </ligand>
</feature>
<dbReference type="GO" id="GO:0006307">
    <property type="term" value="P:DNA alkylation repair"/>
    <property type="evidence" value="ECO:0007669"/>
    <property type="project" value="TreeGrafter"/>
</dbReference>
<dbReference type="PROSITE" id="PS51471">
    <property type="entry name" value="FE2OG_OXY"/>
    <property type="match status" value="1"/>
</dbReference>
<evidence type="ECO:0000256" key="1">
    <source>
        <dbReference type="PIRSR" id="PIRSR632852-1"/>
    </source>
</evidence>
<dbReference type="Gene3D" id="2.60.120.590">
    <property type="entry name" value="Alpha-ketoglutarate-dependent dioxygenase AlkB-like"/>
    <property type="match status" value="1"/>
</dbReference>
<comment type="caution">
    <text evidence="4">The sequence shown here is derived from an EMBL/GenBank/DDBJ whole genome shotgun (WGS) entry which is preliminary data.</text>
</comment>
<reference evidence="4" key="1">
    <citation type="journal article" date="2020" name="Stud. Mycol.">
        <title>101 Dothideomycetes genomes: a test case for predicting lifestyles and emergence of pathogens.</title>
        <authorList>
            <person name="Haridas S."/>
            <person name="Albert R."/>
            <person name="Binder M."/>
            <person name="Bloem J."/>
            <person name="Labutti K."/>
            <person name="Salamov A."/>
            <person name="Andreopoulos B."/>
            <person name="Baker S."/>
            <person name="Barry K."/>
            <person name="Bills G."/>
            <person name="Bluhm B."/>
            <person name="Cannon C."/>
            <person name="Castanera R."/>
            <person name="Culley D."/>
            <person name="Daum C."/>
            <person name="Ezra D."/>
            <person name="Gonzalez J."/>
            <person name="Henrissat B."/>
            <person name="Kuo A."/>
            <person name="Liang C."/>
            <person name="Lipzen A."/>
            <person name="Lutzoni F."/>
            <person name="Magnuson J."/>
            <person name="Mondo S."/>
            <person name="Nolan M."/>
            <person name="Ohm R."/>
            <person name="Pangilinan J."/>
            <person name="Park H.-J."/>
            <person name="Ramirez L."/>
            <person name="Alfaro M."/>
            <person name="Sun H."/>
            <person name="Tritt A."/>
            <person name="Yoshinaga Y."/>
            <person name="Zwiers L.-H."/>
            <person name="Turgeon B."/>
            <person name="Goodwin S."/>
            <person name="Spatafora J."/>
            <person name="Crous P."/>
            <person name="Grigoriev I."/>
        </authorList>
    </citation>
    <scope>NUCLEOTIDE SEQUENCE</scope>
    <source>
        <strain evidence="4">CBS 116435</strain>
    </source>
</reference>
<evidence type="ECO:0000313" key="5">
    <source>
        <dbReference type="Proteomes" id="UP000799441"/>
    </source>
</evidence>
<dbReference type="PANTHER" id="PTHR31573">
    <property type="entry name" value="ALPHA-KETOGLUTARATE-DEPENDENT DIOXYGENASE ALKB HOMOLOG 2"/>
    <property type="match status" value="1"/>
</dbReference>
<evidence type="ECO:0000256" key="2">
    <source>
        <dbReference type="SAM" id="MobiDB-lite"/>
    </source>
</evidence>
<name>A0A9P4Q0S0_9PEZI</name>
<protein>
    <recommendedName>
        <fullName evidence="3">Fe2OG dioxygenase domain-containing protein</fullName>
    </recommendedName>
</protein>
<feature type="region of interest" description="Disordered" evidence="2">
    <location>
        <begin position="1"/>
        <end position="43"/>
    </location>
</feature>
<dbReference type="EMBL" id="MU003879">
    <property type="protein sequence ID" value="KAF2716361.1"/>
    <property type="molecule type" value="Genomic_DNA"/>
</dbReference>
<feature type="compositionally biased region" description="Basic residues" evidence="2">
    <location>
        <begin position="1"/>
        <end position="11"/>
    </location>
</feature>
<gene>
    <name evidence="4" type="ORF">K431DRAFT_289470</name>
</gene>
<feature type="binding site" evidence="1">
    <location>
        <position position="199"/>
    </location>
    <ligand>
        <name>2-oxoglutarate</name>
        <dbReference type="ChEBI" id="CHEBI:16810"/>
    </ligand>
</feature>
<organism evidence="4 5">
    <name type="scientific">Polychaeton citri CBS 116435</name>
    <dbReference type="NCBI Taxonomy" id="1314669"/>
    <lineage>
        <taxon>Eukaryota</taxon>
        <taxon>Fungi</taxon>
        <taxon>Dikarya</taxon>
        <taxon>Ascomycota</taxon>
        <taxon>Pezizomycotina</taxon>
        <taxon>Dothideomycetes</taxon>
        <taxon>Dothideomycetidae</taxon>
        <taxon>Capnodiales</taxon>
        <taxon>Capnodiaceae</taxon>
        <taxon>Polychaeton</taxon>
    </lineage>
</organism>
<feature type="domain" description="Fe2OG dioxygenase" evidence="3">
    <location>
        <begin position="190"/>
        <end position="296"/>
    </location>
</feature>
<dbReference type="InterPro" id="IPR032852">
    <property type="entry name" value="ALKBH2"/>
</dbReference>
<evidence type="ECO:0000313" key="4">
    <source>
        <dbReference type="EMBL" id="KAF2716361.1"/>
    </source>
</evidence>
<feature type="compositionally biased region" description="Polar residues" evidence="2">
    <location>
        <begin position="33"/>
        <end position="43"/>
    </location>
</feature>
<dbReference type="InterPro" id="IPR037151">
    <property type="entry name" value="AlkB-like_sf"/>
</dbReference>
<feature type="binding site" evidence="1">
    <location>
        <position position="273"/>
    </location>
    <ligand>
        <name>2-oxoglutarate</name>
        <dbReference type="ChEBI" id="CHEBI:16810"/>
    </ligand>
</feature>